<proteinExistence type="predicted"/>
<dbReference type="Gene3D" id="3.60.21.10">
    <property type="match status" value="1"/>
</dbReference>
<dbReference type="InterPro" id="IPR004843">
    <property type="entry name" value="Calcineurin-like_PHP"/>
</dbReference>
<dbReference type="PANTHER" id="PTHR36492:SF2">
    <property type="entry name" value="[ACYL-CARRIER-PROTEIN] PHOSPHODIESTERASE PPTH"/>
    <property type="match status" value="1"/>
</dbReference>
<organism evidence="2 3">
    <name type="scientific">Carnobacterium antarcticum</name>
    <dbReference type="NCBI Taxonomy" id="2126436"/>
    <lineage>
        <taxon>Bacteria</taxon>
        <taxon>Bacillati</taxon>
        <taxon>Bacillota</taxon>
        <taxon>Bacilli</taxon>
        <taxon>Lactobacillales</taxon>
        <taxon>Carnobacteriaceae</taxon>
        <taxon>Carnobacterium</taxon>
    </lineage>
</organism>
<protein>
    <submittedName>
        <fullName evidence="2">Metallophosphoesterase</fullName>
    </submittedName>
</protein>
<keyword evidence="3" id="KW-1185">Reference proteome</keyword>
<dbReference type="Pfam" id="PF00149">
    <property type="entry name" value="Metallophos"/>
    <property type="match status" value="1"/>
</dbReference>
<dbReference type="InterPro" id="IPR029052">
    <property type="entry name" value="Metallo-depent_PP-like"/>
</dbReference>
<dbReference type="PANTHER" id="PTHR36492">
    <property type="match status" value="1"/>
</dbReference>
<comment type="caution">
    <text evidence="2">The sequence shown here is derived from an EMBL/GenBank/DDBJ whole genome shotgun (WGS) entry which is preliminary data.</text>
</comment>
<dbReference type="NCBIfam" id="TIGR03729">
    <property type="entry name" value="acc_ester"/>
    <property type="match status" value="1"/>
</dbReference>
<evidence type="ECO:0000313" key="3">
    <source>
        <dbReference type="Proteomes" id="UP001597285"/>
    </source>
</evidence>
<dbReference type="SUPFAM" id="SSF56300">
    <property type="entry name" value="Metallo-dependent phosphatases"/>
    <property type="match status" value="1"/>
</dbReference>
<reference evidence="3" key="1">
    <citation type="journal article" date="2019" name="Int. J. Syst. Evol. Microbiol.">
        <title>The Global Catalogue of Microorganisms (GCM) 10K type strain sequencing project: providing services to taxonomists for standard genome sequencing and annotation.</title>
        <authorList>
            <consortium name="The Broad Institute Genomics Platform"/>
            <consortium name="The Broad Institute Genome Sequencing Center for Infectious Disease"/>
            <person name="Wu L."/>
            <person name="Ma J."/>
        </authorList>
    </citation>
    <scope>NUCLEOTIDE SEQUENCE [LARGE SCALE GENOMIC DNA]</scope>
    <source>
        <strain evidence="3">KCTC 42143</strain>
    </source>
</reference>
<accession>A0ABW4NKM8</accession>
<feature type="domain" description="Calcineurin-like phosphoesterase" evidence="1">
    <location>
        <begin position="1"/>
        <end position="233"/>
    </location>
</feature>
<dbReference type="Proteomes" id="UP001597285">
    <property type="component" value="Unassembled WGS sequence"/>
</dbReference>
<evidence type="ECO:0000313" key="2">
    <source>
        <dbReference type="EMBL" id="MFD1798690.1"/>
    </source>
</evidence>
<dbReference type="InterPro" id="IPR022302">
    <property type="entry name" value="Phosphoesterase_putative"/>
</dbReference>
<dbReference type="EMBL" id="JBHUFF010000008">
    <property type="protein sequence ID" value="MFD1798690.1"/>
    <property type="molecule type" value="Genomic_DNA"/>
</dbReference>
<name>A0ABW4NKM8_9LACT</name>
<sequence>MKIGVLSDLHIDTNGKHLPEGETFASLLNKQIKKQNIELFLIAGDISSDYRESQAFLDELKQLSGIQILFVPGNHDYWSRNNGETDTKKIYDFLKNQPESVLERPYIINDEWAVVGNSGWYDYGFADHEQYNELDFEKMKLRVGTWQDKRYCDWGQTDLEVAQWMLDKIEEDIEKVGDRKIILMTHVVTHPKFVVTLPHRIYDYFNAFLGSSSYGKLYEEHPNIVYSVMGHVHFRKTFFADRVQFICACLGGKKHWPTKSVESELLNSMFTFQLPEKATAD</sequence>
<dbReference type="RefSeq" id="WP_058919101.1">
    <property type="nucleotide sequence ID" value="NZ_JBHSQC010000015.1"/>
</dbReference>
<gene>
    <name evidence="2" type="ORF">ACFSBK_02300</name>
</gene>
<evidence type="ECO:0000259" key="1">
    <source>
        <dbReference type="Pfam" id="PF00149"/>
    </source>
</evidence>
<dbReference type="InterPro" id="IPR052963">
    <property type="entry name" value="Pantetheine_PDE"/>
</dbReference>